<dbReference type="AlphaFoldDB" id="A0A5C2LMW3"/>
<dbReference type="Proteomes" id="UP000325127">
    <property type="component" value="Chromosome"/>
</dbReference>
<evidence type="ECO:0000313" key="2">
    <source>
        <dbReference type="Proteomes" id="UP000325127"/>
    </source>
</evidence>
<name>A0A5C2LMW3_KLEPN</name>
<organism evidence="1 2">
    <name type="scientific">Klebsiella pneumoniae</name>
    <dbReference type="NCBI Taxonomy" id="573"/>
    <lineage>
        <taxon>Bacteria</taxon>
        <taxon>Pseudomonadati</taxon>
        <taxon>Pseudomonadota</taxon>
        <taxon>Gammaproteobacteria</taxon>
        <taxon>Enterobacterales</taxon>
        <taxon>Enterobacteriaceae</taxon>
        <taxon>Klebsiella/Raoultella group</taxon>
        <taxon>Klebsiella</taxon>
        <taxon>Klebsiella pneumoniae complex</taxon>
    </lineage>
</organism>
<accession>A0A5C2LMW3</accession>
<evidence type="ECO:0000313" key="1">
    <source>
        <dbReference type="EMBL" id="QEP92594.1"/>
    </source>
</evidence>
<gene>
    <name evidence="1" type="ORF">FZ928_15665</name>
</gene>
<protein>
    <submittedName>
        <fullName evidence="1">Uncharacterized protein</fullName>
    </submittedName>
</protein>
<reference evidence="1 2" key="1">
    <citation type="submission" date="2019-08" db="EMBL/GenBank/DDBJ databases">
        <title>Emergence of NDM-5-producing hypervirulent Klebsiella pneumoniae from clinical infections.</title>
        <authorList>
            <person name="Shen Z."/>
            <person name="Zhang H."/>
            <person name="Li M."/>
        </authorList>
    </citation>
    <scope>NUCLEOTIDE SEQUENCE [LARGE SCALE GENOMIC DNA]</scope>
    <source>
        <strain evidence="1 2">RJ18-01</strain>
    </source>
</reference>
<proteinExistence type="predicted"/>
<dbReference type="EMBL" id="CP043670">
    <property type="protein sequence ID" value="QEP92594.1"/>
    <property type="molecule type" value="Genomic_DNA"/>
</dbReference>
<sequence>MSAAIRRQSVARPLALRKNGAGCTLSARATVQRLCFSAAARYNTSSFGCLDVYTFIRSMTRASGLA</sequence>